<name>A0ABV2TFN8_9BACT</name>
<keyword evidence="1" id="KW-0472">Membrane</keyword>
<keyword evidence="1" id="KW-1133">Transmembrane helix</keyword>
<evidence type="ECO:0000313" key="2">
    <source>
        <dbReference type="EMBL" id="MET7001105.1"/>
    </source>
</evidence>
<feature type="transmembrane region" description="Helical" evidence="1">
    <location>
        <begin position="6"/>
        <end position="23"/>
    </location>
</feature>
<protein>
    <submittedName>
        <fullName evidence="2">Uncharacterized protein</fullName>
    </submittedName>
</protein>
<dbReference type="EMBL" id="JBEXAC010000003">
    <property type="protein sequence ID" value="MET7001105.1"/>
    <property type="molecule type" value="Genomic_DNA"/>
</dbReference>
<dbReference type="RefSeq" id="WP_354663678.1">
    <property type="nucleotide sequence ID" value="NZ_JBEXAC010000003.1"/>
</dbReference>
<keyword evidence="3" id="KW-1185">Reference proteome</keyword>
<keyword evidence="1" id="KW-0812">Transmembrane</keyword>
<comment type="caution">
    <text evidence="2">The sequence shown here is derived from an EMBL/GenBank/DDBJ whole genome shotgun (WGS) entry which is preliminary data.</text>
</comment>
<sequence length="200" mass="23010">MNRHLVYPTIIVFLIILFGVSYCQQQKRTRQVLSENERLVNENRGLKKNLELSSLTAQQIADRKDMQQRVEGTFVDQREYYRRNWKQFIAVNTSDYRTGLLGGIKDLKIQVRNQSDYPLDNVVVSVEYMRGNDNVFKTEQYTINNIPAKGTQSVAASNSRKGMKVKLKLISITSQAMNFCWAVNKPAPPDNPDPYRCAGK</sequence>
<organism evidence="2 3">
    <name type="scientific">Chitinophaga defluvii</name>
    <dbReference type="NCBI Taxonomy" id="3163343"/>
    <lineage>
        <taxon>Bacteria</taxon>
        <taxon>Pseudomonadati</taxon>
        <taxon>Bacteroidota</taxon>
        <taxon>Chitinophagia</taxon>
        <taxon>Chitinophagales</taxon>
        <taxon>Chitinophagaceae</taxon>
        <taxon>Chitinophaga</taxon>
    </lineage>
</organism>
<dbReference type="Proteomes" id="UP001549749">
    <property type="component" value="Unassembled WGS sequence"/>
</dbReference>
<proteinExistence type="predicted"/>
<evidence type="ECO:0000256" key="1">
    <source>
        <dbReference type="SAM" id="Phobius"/>
    </source>
</evidence>
<accession>A0ABV2TFN8</accession>
<gene>
    <name evidence="2" type="ORF">ABR189_27230</name>
</gene>
<reference evidence="2 3" key="1">
    <citation type="submission" date="2024-06" db="EMBL/GenBank/DDBJ databases">
        <title>Chitinophaga defluvii sp. nov., isolated from municipal sewage.</title>
        <authorList>
            <person name="Zhang L."/>
        </authorList>
    </citation>
    <scope>NUCLEOTIDE SEQUENCE [LARGE SCALE GENOMIC DNA]</scope>
    <source>
        <strain evidence="2 3">H8</strain>
    </source>
</reference>
<evidence type="ECO:0000313" key="3">
    <source>
        <dbReference type="Proteomes" id="UP001549749"/>
    </source>
</evidence>